<feature type="compositionally biased region" description="Basic and acidic residues" evidence="4">
    <location>
        <begin position="1"/>
        <end position="13"/>
    </location>
</feature>
<gene>
    <name evidence="6" type="ORF">CXQ85_003693</name>
</gene>
<feature type="compositionally biased region" description="Polar residues" evidence="4">
    <location>
        <begin position="57"/>
        <end position="67"/>
    </location>
</feature>
<feature type="compositionally biased region" description="Acidic residues" evidence="4">
    <location>
        <begin position="14"/>
        <end position="32"/>
    </location>
</feature>
<dbReference type="PANTHER" id="PTHR48407:SF1">
    <property type="entry name" value="CRANIOFACIAL DEVELOPMENT PROTEIN 1"/>
    <property type="match status" value="1"/>
</dbReference>
<dbReference type="InterPro" id="IPR011421">
    <property type="entry name" value="BCNT-C"/>
</dbReference>
<evidence type="ECO:0000313" key="6">
    <source>
        <dbReference type="EMBL" id="PVH19835.1"/>
    </source>
</evidence>
<dbReference type="GeneID" id="37009023"/>
<dbReference type="Pfam" id="PF07572">
    <property type="entry name" value="BCNT"/>
    <property type="match status" value="1"/>
</dbReference>
<evidence type="ECO:0000256" key="1">
    <source>
        <dbReference type="ARBA" id="ARBA00010465"/>
    </source>
</evidence>
<evidence type="ECO:0000259" key="5">
    <source>
        <dbReference type="PROSITE" id="PS51279"/>
    </source>
</evidence>
<keyword evidence="7" id="KW-1185">Reference proteome</keyword>
<dbReference type="AlphaFoldDB" id="A0A2V1APX6"/>
<evidence type="ECO:0000256" key="2">
    <source>
        <dbReference type="ARBA" id="ARBA00019138"/>
    </source>
</evidence>
<feature type="region of interest" description="Disordered" evidence="4">
    <location>
        <begin position="121"/>
        <end position="142"/>
    </location>
</feature>
<evidence type="ECO:0000256" key="4">
    <source>
        <dbReference type="SAM" id="MobiDB-lite"/>
    </source>
</evidence>
<evidence type="ECO:0000256" key="3">
    <source>
        <dbReference type="ARBA" id="ARBA00025222"/>
    </source>
</evidence>
<proteinExistence type="inferred from homology"/>
<dbReference type="OrthoDB" id="445677at2759"/>
<comment type="caution">
    <text evidence="6">The sequence shown here is derived from an EMBL/GenBank/DDBJ whole genome shotgun (WGS) entry which is preliminary data.</text>
</comment>
<reference evidence="6 7" key="1">
    <citation type="submission" date="2017-12" db="EMBL/GenBank/DDBJ databases">
        <title>Genome Sequence of a Multidrug-Resistant Candida haemulonii Isolate from a Patient with Chronic Leg Ulcers in Israel.</title>
        <authorList>
            <person name="Chow N.A."/>
            <person name="Gade L."/>
            <person name="Batra D."/>
            <person name="Rowe L.A."/>
            <person name="Ben-Ami R."/>
            <person name="Loparev V.N."/>
            <person name="Litvintseva A.P."/>
        </authorList>
    </citation>
    <scope>NUCLEOTIDE SEQUENCE [LARGE SCALE GENOMIC DNA]</scope>
    <source>
        <strain evidence="6 7">B11899</strain>
    </source>
</reference>
<dbReference type="GO" id="GO:0000812">
    <property type="term" value="C:Swr1 complex"/>
    <property type="evidence" value="ECO:0007669"/>
    <property type="project" value="TreeGrafter"/>
</dbReference>
<dbReference type="PROSITE" id="PS51279">
    <property type="entry name" value="BCNT_C"/>
    <property type="match status" value="1"/>
</dbReference>
<dbReference type="RefSeq" id="XP_025340775.1">
    <property type="nucleotide sequence ID" value="XM_025487327.1"/>
</dbReference>
<feature type="compositionally biased region" description="Acidic residues" evidence="4">
    <location>
        <begin position="40"/>
        <end position="53"/>
    </location>
</feature>
<feature type="region of interest" description="Disordered" evidence="4">
    <location>
        <begin position="1"/>
        <end position="92"/>
    </location>
</feature>
<comment type="function">
    <text evidence="3">Component of the SWR1 complex which mediates the ATP-dependent exchange of histone H2A for the H2A variant HZT1 leading to transcriptional regulation of selected genes by chromatin remodeling. Involved in chromosome stability.</text>
</comment>
<sequence length="298" mass="34246">MARKALDPKKDGNNEENEEEEDYDEDEDEDYDPEKKQQDEEHESEASDNEPEPDYSAINTGVSQVRTRTQRYEEELGGGAKKRRLDPSGLLQDESKVDVNAIFEALKSGKDDSDWTKLIDKDAVPEEKPQEPTTEDPHETRMVRIETSYTFAGKLVKESKLVKADSAEAKAYLNSTSGITLAGEGEGQRKSFVTVIRQIKGTEEQVPLMIKLKRPSLIDKFLQGDKKNKLTTLEKSRLDWASYVDEEKIKDDLELHNKAGYLDKQDFLGRMDARRDVQYQKAKELERQRQWQLQQKQG</sequence>
<comment type="similarity">
    <text evidence="1">Belongs to the SWC5 family.</text>
</comment>
<protein>
    <recommendedName>
        <fullName evidence="2">SWR1-complex protein 5</fullName>
    </recommendedName>
</protein>
<dbReference type="PANTHER" id="PTHR48407">
    <property type="entry name" value="CRANIOFACIAL DEVELOPMENT PROTEIN 1"/>
    <property type="match status" value="1"/>
</dbReference>
<evidence type="ECO:0000313" key="7">
    <source>
        <dbReference type="Proteomes" id="UP000244309"/>
    </source>
</evidence>
<organism evidence="6 7">
    <name type="scientific">Candidozyma haemuli</name>
    <dbReference type="NCBI Taxonomy" id="45357"/>
    <lineage>
        <taxon>Eukaryota</taxon>
        <taxon>Fungi</taxon>
        <taxon>Dikarya</taxon>
        <taxon>Ascomycota</taxon>
        <taxon>Saccharomycotina</taxon>
        <taxon>Pichiomycetes</taxon>
        <taxon>Metschnikowiaceae</taxon>
        <taxon>Candidozyma</taxon>
    </lineage>
</organism>
<dbReference type="Proteomes" id="UP000244309">
    <property type="component" value="Unassembled WGS sequence"/>
</dbReference>
<accession>A0A2V1APX6</accession>
<feature type="domain" description="BCNT-C" evidence="5">
    <location>
        <begin position="212"/>
        <end position="289"/>
    </location>
</feature>
<name>A0A2V1APX6_9ASCO</name>
<dbReference type="InterPro" id="IPR027124">
    <property type="entry name" value="Swc5/CFDP1/2"/>
</dbReference>
<dbReference type="VEuPathDB" id="FungiDB:CXQ85_003693"/>
<dbReference type="STRING" id="45357.A0A2V1APX6"/>
<dbReference type="EMBL" id="PKFO01000002">
    <property type="protein sequence ID" value="PVH19835.1"/>
    <property type="molecule type" value="Genomic_DNA"/>
</dbReference>